<proteinExistence type="predicted"/>
<evidence type="ECO:0000313" key="2">
    <source>
        <dbReference type="EnsemblPlants" id="Solyc00g123030.1.1"/>
    </source>
</evidence>
<reference evidence="2" key="1">
    <citation type="journal article" date="2012" name="Nature">
        <title>The tomato genome sequence provides insights into fleshy fruit evolution.</title>
        <authorList>
            <consortium name="Tomato Genome Consortium"/>
        </authorList>
    </citation>
    <scope>NUCLEOTIDE SEQUENCE [LARGE SCALE GENOMIC DNA]</scope>
    <source>
        <strain evidence="2">cv. Heinz 1706</strain>
    </source>
</reference>
<dbReference type="InParanoid" id="A0A494G9U8"/>
<evidence type="ECO:0000313" key="3">
    <source>
        <dbReference type="Proteomes" id="UP000004994"/>
    </source>
</evidence>
<evidence type="ECO:0000256" key="1">
    <source>
        <dbReference type="SAM" id="MobiDB-lite"/>
    </source>
</evidence>
<accession>A0A494G9U8</accession>
<sequence length="237" mass="25375">MLVPIIARSLHQHIQPDCSRRHDNRSIGPPRQLRSQWSASWSTPSAIYPPCSSTTASPRIERTFKSHLHLRGAAHTGLAACAVCGCPAANLGGLNRHKGSPGTAAREPIHTSLVQPFTFAPERATKTFIFIDRPNDIDSPEDESVCDPFARLQRIACCSRTEHRYSSRLHTNRSELAPSNDSPHLLNPATKKMPPGMCGNAATGSAGASTDTLNGENGNGGAGESPDVLSRVADLEA</sequence>
<dbReference type="Gramene" id="Solyc00g123030.1.1">
    <property type="protein sequence ID" value="Solyc00g123030.1.1"/>
    <property type="gene ID" value="Solyc00g123030.1"/>
</dbReference>
<keyword evidence="3" id="KW-1185">Reference proteome</keyword>
<name>A0A494G9U8_SOLLC</name>
<dbReference type="EnsemblPlants" id="Solyc00g123030.1.1">
    <property type="protein sequence ID" value="Solyc00g123030.1.1"/>
    <property type="gene ID" value="Solyc00g123030.1"/>
</dbReference>
<feature type="region of interest" description="Disordered" evidence="1">
    <location>
        <begin position="168"/>
        <end position="237"/>
    </location>
</feature>
<organism evidence="2">
    <name type="scientific">Solanum lycopersicum</name>
    <name type="common">Tomato</name>
    <name type="synonym">Lycopersicon esculentum</name>
    <dbReference type="NCBI Taxonomy" id="4081"/>
    <lineage>
        <taxon>Eukaryota</taxon>
        <taxon>Viridiplantae</taxon>
        <taxon>Streptophyta</taxon>
        <taxon>Embryophyta</taxon>
        <taxon>Tracheophyta</taxon>
        <taxon>Spermatophyta</taxon>
        <taxon>Magnoliopsida</taxon>
        <taxon>eudicotyledons</taxon>
        <taxon>Gunneridae</taxon>
        <taxon>Pentapetalae</taxon>
        <taxon>asterids</taxon>
        <taxon>lamiids</taxon>
        <taxon>Solanales</taxon>
        <taxon>Solanaceae</taxon>
        <taxon>Solanoideae</taxon>
        <taxon>Solaneae</taxon>
        <taxon>Solanum</taxon>
        <taxon>Solanum subgen. Lycopersicon</taxon>
    </lineage>
</organism>
<feature type="compositionally biased region" description="Low complexity" evidence="1">
    <location>
        <begin position="201"/>
        <end position="216"/>
    </location>
</feature>
<dbReference type="PaxDb" id="4081-Solyc00g123030.1.1"/>
<protein>
    <submittedName>
        <fullName evidence="2">Uncharacterized protein</fullName>
    </submittedName>
</protein>
<feature type="region of interest" description="Disordered" evidence="1">
    <location>
        <begin position="16"/>
        <end position="36"/>
    </location>
</feature>
<dbReference type="Proteomes" id="UP000004994">
    <property type="component" value="Unassembled WGS sequence"/>
</dbReference>
<dbReference type="AlphaFoldDB" id="A0A494G9U8"/>
<reference evidence="2" key="2">
    <citation type="submission" date="2019-04" db="UniProtKB">
        <authorList>
            <consortium name="EnsemblPlants"/>
        </authorList>
    </citation>
    <scope>IDENTIFICATION</scope>
    <source>
        <strain evidence="2">cv. Heinz 1706</strain>
    </source>
</reference>